<accession>A0A6N2MCI3</accession>
<protein>
    <recommendedName>
        <fullName evidence="2">COI1 F-box domain-containing protein</fullName>
    </recommendedName>
</protein>
<organism evidence="1">
    <name type="scientific">Salix viminalis</name>
    <name type="common">Common osier</name>
    <name type="synonym">Basket willow</name>
    <dbReference type="NCBI Taxonomy" id="40686"/>
    <lineage>
        <taxon>Eukaryota</taxon>
        <taxon>Viridiplantae</taxon>
        <taxon>Streptophyta</taxon>
        <taxon>Embryophyta</taxon>
        <taxon>Tracheophyta</taxon>
        <taxon>Spermatophyta</taxon>
        <taxon>Magnoliopsida</taxon>
        <taxon>eudicotyledons</taxon>
        <taxon>Gunneridae</taxon>
        <taxon>Pentapetalae</taxon>
        <taxon>rosids</taxon>
        <taxon>fabids</taxon>
        <taxon>Malpighiales</taxon>
        <taxon>Salicaceae</taxon>
        <taxon>Saliceae</taxon>
        <taxon>Salix</taxon>
    </lineage>
</organism>
<sequence>MPFHLRDDCLSIVFQLLVCSSDRGSFGLACYHWFNIQNTHHRSLVGLLLAPSNFTGCYPLQHLQCSSILQSHALKLLSHSLDCCFGITGNGLSLVAASCSSLEVIAHGCSALKHINLSCCSLFLTLGCQYLIAGVNGSGLGGFSPPSIHMDAGGRNLEPEGIIGIASGGGVEYLNVSCVKWLCKWRRSAAIGAGFPPGLKFLTFGCAGLLVTKSIAAIA</sequence>
<dbReference type="AlphaFoldDB" id="A0A6N2MCI3"/>
<dbReference type="EMBL" id="CAADRP010001763">
    <property type="protein sequence ID" value="VFU51660.1"/>
    <property type="molecule type" value="Genomic_DNA"/>
</dbReference>
<gene>
    <name evidence="1" type="ORF">SVIM_LOCUS350308</name>
</gene>
<reference evidence="1" key="1">
    <citation type="submission" date="2019-03" db="EMBL/GenBank/DDBJ databases">
        <authorList>
            <person name="Mank J."/>
            <person name="Almeida P."/>
        </authorList>
    </citation>
    <scope>NUCLEOTIDE SEQUENCE</scope>
    <source>
        <strain evidence="1">78183</strain>
    </source>
</reference>
<evidence type="ECO:0000313" key="1">
    <source>
        <dbReference type="EMBL" id="VFU51660.1"/>
    </source>
</evidence>
<proteinExistence type="predicted"/>
<evidence type="ECO:0008006" key="2">
    <source>
        <dbReference type="Google" id="ProtNLM"/>
    </source>
</evidence>
<name>A0A6N2MCI3_SALVM</name>